<feature type="domain" description="Response regulatory" evidence="12">
    <location>
        <begin position="674"/>
        <end position="789"/>
    </location>
</feature>
<comment type="caution">
    <text evidence="13">The sequence shown here is derived from an EMBL/GenBank/DDBJ whole genome shotgun (WGS) entry which is preliminary data.</text>
</comment>
<dbReference type="SUPFAM" id="SSF55874">
    <property type="entry name" value="ATPase domain of HSP90 chaperone/DNA topoisomerase II/histidine kinase"/>
    <property type="match status" value="1"/>
</dbReference>
<feature type="transmembrane region" description="Helical" evidence="9">
    <location>
        <begin position="341"/>
        <end position="362"/>
    </location>
</feature>
<proteinExistence type="predicted"/>
<reference evidence="13 14" key="1">
    <citation type="submission" date="2021-11" db="EMBL/GenBank/DDBJ databases">
        <title>Genomic of Niabella pedocola.</title>
        <authorList>
            <person name="Wu T."/>
        </authorList>
    </citation>
    <scope>NUCLEOTIDE SEQUENCE [LARGE SCALE GENOMIC DNA]</scope>
    <source>
        <strain evidence="13 14">JCM 31011</strain>
    </source>
</reference>
<dbReference type="RefSeq" id="WP_231003813.1">
    <property type="nucleotide sequence ID" value="NZ_JAJNEC010000004.1"/>
</dbReference>
<feature type="domain" description="HTH araC/xylS-type" evidence="10">
    <location>
        <begin position="820"/>
        <end position="919"/>
    </location>
</feature>
<evidence type="ECO:0000256" key="5">
    <source>
        <dbReference type="ARBA" id="ARBA00023125"/>
    </source>
</evidence>
<evidence type="ECO:0000256" key="4">
    <source>
        <dbReference type="ARBA" id="ARBA00023015"/>
    </source>
</evidence>
<accession>A0ABS8PNP5</accession>
<dbReference type="Proteomes" id="UP001199816">
    <property type="component" value="Unassembled WGS sequence"/>
</dbReference>
<dbReference type="PROSITE" id="PS00041">
    <property type="entry name" value="HTH_ARAC_FAMILY_1"/>
    <property type="match status" value="1"/>
</dbReference>
<dbReference type="InterPro" id="IPR018062">
    <property type="entry name" value="HTH_AraC-typ_CS"/>
</dbReference>
<dbReference type="PROSITE" id="PS01124">
    <property type="entry name" value="HTH_ARAC_FAMILY_2"/>
    <property type="match status" value="1"/>
</dbReference>
<dbReference type="InterPro" id="IPR005467">
    <property type="entry name" value="His_kinase_dom"/>
</dbReference>
<feature type="domain" description="Histidine kinase" evidence="11">
    <location>
        <begin position="407"/>
        <end position="621"/>
    </location>
</feature>
<evidence type="ECO:0000256" key="2">
    <source>
        <dbReference type="ARBA" id="ARBA00012438"/>
    </source>
</evidence>
<dbReference type="EC" id="2.7.13.3" evidence="2"/>
<keyword evidence="9" id="KW-0472">Membrane</keyword>
<gene>
    <name evidence="13" type="ORF">LQ567_07710</name>
</gene>
<dbReference type="InterPro" id="IPR018060">
    <property type="entry name" value="HTH_AraC"/>
</dbReference>
<comment type="catalytic activity">
    <reaction evidence="1">
        <text>ATP + protein L-histidine = ADP + protein N-phospho-L-histidine.</text>
        <dbReference type="EC" id="2.7.13.3"/>
    </reaction>
</comment>
<keyword evidence="3 7" id="KW-0597">Phosphoprotein</keyword>
<dbReference type="Pfam" id="PF13407">
    <property type="entry name" value="Peripla_BP_4"/>
    <property type="match status" value="1"/>
</dbReference>
<dbReference type="EMBL" id="JAJNEC010000004">
    <property type="protein sequence ID" value="MCD2422641.1"/>
    <property type="molecule type" value="Genomic_DNA"/>
</dbReference>
<dbReference type="InterPro" id="IPR009057">
    <property type="entry name" value="Homeodomain-like_sf"/>
</dbReference>
<dbReference type="InterPro" id="IPR028082">
    <property type="entry name" value="Peripla_BP_I"/>
</dbReference>
<dbReference type="SMART" id="SM00388">
    <property type="entry name" value="HisKA"/>
    <property type="match status" value="1"/>
</dbReference>
<feature type="coiled-coil region" evidence="8">
    <location>
        <begin position="370"/>
        <end position="400"/>
    </location>
</feature>
<dbReference type="CDD" id="cd06308">
    <property type="entry name" value="PBP1_sensor_kinase-like"/>
    <property type="match status" value="1"/>
</dbReference>
<evidence type="ECO:0000259" key="10">
    <source>
        <dbReference type="PROSITE" id="PS01124"/>
    </source>
</evidence>
<evidence type="ECO:0000313" key="14">
    <source>
        <dbReference type="Proteomes" id="UP001199816"/>
    </source>
</evidence>
<organism evidence="13 14">
    <name type="scientific">Niabella pedocola</name>
    <dbReference type="NCBI Taxonomy" id="1752077"/>
    <lineage>
        <taxon>Bacteria</taxon>
        <taxon>Pseudomonadati</taxon>
        <taxon>Bacteroidota</taxon>
        <taxon>Chitinophagia</taxon>
        <taxon>Chitinophagales</taxon>
        <taxon>Chitinophagaceae</taxon>
        <taxon>Niabella</taxon>
    </lineage>
</organism>
<evidence type="ECO:0000256" key="1">
    <source>
        <dbReference type="ARBA" id="ARBA00000085"/>
    </source>
</evidence>
<dbReference type="Gene3D" id="1.10.10.60">
    <property type="entry name" value="Homeodomain-like"/>
    <property type="match status" value="1"/>
</dbReference>
<evidence type="ECO:0000256" key="8">
    <source>
        <dbReference type="SAM" id="Coils"/>
    </source>
</evidence>
<evidence type="ECO:0000256" key="7">
    <source>
        <dbReference type="PROSITE-ProRule" id="PRU00169"/>
    </source>
</evidence>
<dbReference type="PANTHER" id="PTHR43547">
    <property type="entry name" value="TWO-COMPONENT HISTIDINE KINASE"/>
    <property type="match status" value="1"/>
</dbReference>
<keyword evidence="9" id="KW-1133">Transmembrane helix</keyword>
<sequence>MILPKTIAMGRNLVIFLILLLFAGCMRQQQRQLVIGISQLGDADAWRKEMKAEMDRELVFNPDLRIIYRQAGYNSQTQVQQIRELVKKKIDLLIVSPNEASPLTPIIDSVYKSGIPVITVDRNINSGSYTSFIGADNIEVGRLAGTYAADFLGQKGSIIEITGLQSSTPARQREKGFADAMAAFPQINVQVIRGDWLEGSVQQQLPALTDQLRNTQLIFAHNDVMANTAATICRQLGFPGIRIIGVDAQPGTGLTFVEHKTLLASVLYPTGGGEAIRAAARILHKQEVPKRDFLRTIIVDSTNVVMLQQQFNKVIAQQKDIVRQDLLLKSQAKTFRTQKNLIGVLLGTLILLLMLACLLIYLRRKNIRAYKLLRTQNNEIRSQSEQLNEMAQQIQEATEQKLNFFTNVSHELKTPLTLILAPAEEALRNTRTPAYLRESFSLIRKNASRLLLLVNQLMDFRKLELNKMTLRVQETDLVLFVNELLQSFEGLARQRNIDCRLLTRETRLMCWIDFEKMEKVLFNVFSNAFKFTPDGGHVHVTLEPDGQTALIKVADSGTGLSNEEKERLFELFYQGNVRNQNGSGVGLALSKELVELHKGTIHVESEKHRGAVFVIALPLGDAWLQAPGVLKADPSGYQPHMPAWVESFQMEHSAAPVTLQEVPDTAAQQDRTGSILVVEDNDDLRRFLTEQLQGTYHIITAKNGSEGIRKAFEEFPDLVLSDIMMPDTDGLQLTNVLKADIRTAHIPIVLLTAKTTDDNRLEGLRTNADAYLVKPFRIDVLEQTIRGLLQNRQHLKTHLTTAIPKEVQPAGGKSEKRFLADFNAVIEKNLANEHFSVQDLCRELGLSKIQLYRKVKPSLQMGVNEYILNQRIQKARYLIRQGGLSFAEIAYQTGFSSPSYFSTSFKKITGETPKAYKDQFGSIW</sequence>
<dbReference type="Pfam" id="PF12833">
    <property type="entry name" value="HTH_18"/>
    <property type="match status" value="1"/>
</dbReference>
<evidence type="ECO:0000259" key="11">
    <source>
        <dbReference type="PROSITE" id="PS50109"/>
    </source>
</evidence>
<dbReference type="CDD" id="cd00082">
    <property type="entry name" value="HisKA"/>
    <property type="match status" value="1"/>
</dbReference>
<dbReference type="Gene3D" id="1.10.287.130">
    <property type="match status" value="1"/>
</dbReference>
<dbReference type="Pfam" id="PF02518">
    <property type="entry name" value="HATPase_c"/>
    <property type="match status" value="1"/>
</dbReference>
<dbReference type="Pfam" id="PF00512">
    <property type="entry name" value="HisKA"/>
    <property type="match status" value="1"/>
</dbReference>
<evidence type="ECO:0000256" key="9">
    <source>
        <dbReference type="SAM" id="Phobius"/>
    </source>
</evidence>
<keyword evidence="8" id="KW-0175">Coiled coil</keyword>
<dbReference type="Pfam" id="PF00072">
    <property type="entry name" value="Response_reg"/>
    <property type="match status" value="1"/>
</dbReference>
<dbReference type="PROSITE" id="PS51257">
    <property type="entry name" value="PROKAR_LIPOPROTEIN"/>
    <property type="match status" value="1"/>
</dbReference>
<evidence type="ECO:0000259" key="12">
    <source>
        <dbReference type="PROSITE" id="PS50110"/>
    </source>
</evidence>
<dbReference type="SMART" id="SM00342">
    <property type="entry name" value="HTH_ARAC"/>
    <property type="match status" value="1"/>
</dbReference>
<evidence type="ECO:0000313" key="13">
    <source>
        <dbReference type="EMBL" id="MCD2422641.1"/>
    </source>
</evidence>
<dbReference type="InterPro" id="IPR001789">
    <property type="entry name" value="Sig_transdc_resp-reg_receiver"/>
</dbReference>
<dbReference type="InterPro" id="IPR003661">
    <property type="entry name" value="HisK_dim/P_dom"/>
</dbReference>
<dbReference type="PROSITE" id="PS50110">
    <property type="entry name" value="RESPONSE_REGULATORY"/>
    <property type="match status" value="1"/>
</dbReference>
<dbReference type="InterPro" id="IPR025997">
    <property type="entry name" value="SBP_2_dom"/>
</dbReference>
<feature type="modified residue" description="4-aspartylphosphate" evidence="7">
    <location>
        <position position="722"/>
    </location>
</feature>
<keyword evidence="9" id="KW-0812">Transmembrane</keyword>
<dbReference type="SUPFAM" id="SSF47384">
    <property type="entry name" value="Homodimeric domain of signal transducing histidine kinase"/>
    <property type="match status" value="1"/>
</dbReference>
<dbReference type="InterPro" id="IPR036097">
    <property type="entry name" value="HisK_dim/P_sf"/>
</dbReference>
<evidence type="ECO:0000256" key="3">
    <source>
        <dbReference type="ARBA" id="ARBA00022553"/>
    </source>
</evidence>
<keyword evidence="4" id="KW-0805">Transcription regulation</keyword>
<dbReference type="Gene3D" id="3.30.565.10">
    <property type="entry name" value="Histidine kinase-like ATPase, C-terminal domain"/>
    <property type="match status" value="1"/>
</dbReference>
<dbReference type="SUPFAM" id="SSF46689">
    <property type="entry name" value="Homeodomain-like"/>
    <property type="match status" value="1"/>
</dbReference>
<dbReference type="PROSITE" id="PS50109">
    <property type="entry name" value="HIS_KIN"/>
    <property type="match status" value="1"/>
</dbReference>
<dbReference type="Gene3D" id="3.40.50.2300">
    <property type="match status" value="3"/>
</dbReference>
<dbReference type="CDD" id="cd17574">
    <property type="entry name" value="REC_OmpR"/>
    <property type="match status" value="1"/>
</dbReference>
<protein>
    <recommendedName>
        <fullName evidence="2">histidine kinase</fullName>
        <ecNumber evidence="2">2.7.13.3</ecNumber>
    </recommendedName>
</protein>
<dbReference type="InterPro" id="IPR011006">
    <property type="entry name" value="CheY-like_superfamily"/>
</dbReference>
<evidence type="ECO:0000256" key="6">
    <source>
        <dbReference type="ARBA" id="ARBA00023163"/>
    </source>
</evidence>
<keyword evidence="5" id="KW-0238">DNA-binding</keyword>
<dbReference type="InterPro" id="IPR004358">
    <property type="entry name" value="Sig_transdc_His_kin-like_C"/>
</dbReference>
<dbReference type="SMART" id="SM00387">
    <property type="entry name" value="HATPase_c"/>
    <property type="match status" value="1"/>
</dbReference>
<dbReference type="PRINTS" id="PR00344">
    <property type="entry name" value="BCTRLSENSOR"/>
</dbReference>
<dbReference type="InterPro" id="IPR003594">
    <property type="entry name" value="HATPase_dom"/>
</dbReference>
<dbReference type="SUPFAM" id="SSF52172">
    <property type="entry name" value="CheY-like"/>
    <property type="match status" value="1"/>
</dbReference>
<name>A0ABS8PNP5_9BACT</name>
<dbReference type="InterPro" id="IPR036890">
    <property type="entry name" value="HATPase_C_sf"/>
</dbReference>
<dbReference type="SUPFAM" id="SSF53822">
    <property type="entry name" value="Periplasmic binding protein-like I"/>
    <property type="match status" value="1"/>
</dbReference>
<keyword evidence="6" id="KW-0804">Transcription</keyword>
<keyword evidence="14" id="KW-1185">Reference proteome</keyword>
<dbReference type="SMART" id="SM00448">
    <property type="entry name" value="REC"/>
    <property type="match status" value="1"/>
</dbReference>
<dbReference type="PANTHER" id="PTHR43547:SF2">
    <property type="entry name" value="HYBRID SIGNAL TRANSDUCTION HISTIDINE KINASE C"/>
    <property type="match status" value="1"/>
</dbReference>